<dbReference type="PANTHER" id="PTHR11579:SF18">
    <property type="entry name" value="PROTEIN-L-ISOASPARTATE O-METHYLTRANSFERASE"/>
    <property type="match status" value="1"/>
</dbReference>
<evidence type="ECO:0000256" key="2">
    <source>
        <dbReference type="ARBA" id="ARBA00013346"/>
    </source>
</evidence>
<dbReference type="EMBL" id="JBHTJV010000013">
    <property type="protein sequence ID" value="MFD0917458.1"/>
    <property type="molecule type" value="Genomic_DNA"/>
</dbReference>
<organism evidence="4 5">
    <name type="scientific">Pseudahrensia aquimaris</name>
    <dbReference type="NCBI Taxonomy" id="744461"/>
    <lineage>
        <taxon>Bacteria</taxon>
        <taxon>Pseudomonadati</taxon>
        <taxon>Pseudomonadota</taxon>
        <taxon>Alphaproteobacteria</taxon>
        <taxon>Hyphomicrobiales</taxon>
        <taxon>Ahrensiaceae</taxon>
        <taxon>Pseudahrensia</taxon>
    </lineage>
</organism>
<evidence type="ECO:0000256" key="3">
    <source>
        <dbReference type="ARBA" id="ARBA00030757"/>
    </source>
</evidence>
<dbReference type="SUPFAM" id="SSF53335">
    <property type="entry name" value="S-adenosyl-L-methionine-dependent methyltransferases"/>
    <property type="match status" value="1"/>
</dbReference>
<proteinExistence type="inferred from homology"/>
<keyword evidence="5" id="KW-1185">Reference proteome</keyword>
<dbReference type="Gene3D" id="3.40.50.150">
    <property type="entry name" value="Vaccinia Virus protein VP39"/>
    <property type="match status" value="1"/>
</dbReference>
<dbReference type="InterPro" id="IPR000682">
    <property type="entry name" value="PCMT"/>
</dbReference>
<name>A0ABW3FI49_9HYPH</name>
<sequence>MIDFEKARITMVDCQIRPNDVTSHDVLRAFGEVPREMFVTAAQKPLAYIDEDLAISTNGAGEDRYLMEPTPMARLVQLADVTKDCIVLDVGCATGYSTAVLSRLCNSVVALECDSELVERASRSLTELGYDNAVVVEGPLEKGYPSEGPYDAIFIGGSVDYVPDAFLSQLKEGAKLVCVEGQGNSAVAKLYLREGGVLSGRVAFNCAVRPLPGFARASEFVF</sequence>
<dbReference type="InterPro" id="IPR029063">
    <property type="entry name" value="SAM-dependent_MTases_sf"/>
</dbReference>
<protein>
    <recommendedName>
        <fullName evidence="2">Protein-L-isoaspartate O-methyltransferase</fullName>
    </recommendedName>
    <alternativeName>
        <fullName evidence="3">Protein L-isoaspartyl methyltransferase</fullName>
    </alternativeName>
</protein>
<dbReference type="Proteomes" id="UP001597101">
    <property type="component" value="Unassembled WGS sequence"/>
</dbReference>
<reference evidence="5" key="1">
    <citation type="journal article" date="2019" name="Int. J. Syst. Evol. Microbiol.">
        <title>The Global Catalogue of Microorganisms (GCM) 10K type strain sequencing project: providing services to taxonomists for standard genome sequencing and annotation.</title>
        <authorList>
            <consortium name="The Broad Institute Genomics Platform"/>
            <consortium name="The Broad Institute Genome Sequencing Center for Infectious Disease"/>
            <person name="Wu L."/>
            <person name="Ma J."/>
        </authorList>
    </citation>
    <scope>NUCLEOTIDE SEQUENCE [LARGE SCALE GENOMIC DNA]</scope>
    <source>
        <strain evidence="5">CCUG 60023</strain>
    </source>
</reference>
<dbReference type="RefSeq" id="WP_377213320.1">
    <property type="nucleotide sequence ID" value="NZ_JBHTJV010000013.1"/>
</dbReference>
<evidence type="ECO:0000313" key="5">
    <source>
        <dbReference type="Proteomes" id="UP001597101"/>
    </source>
</evidence>
<dbReference type="Pfam" id="PF01135">
    <property type="entry name" value="PCMT"/>
    <property type="match status" value="1"/>
</dbReference>
<gene>
    <name evidence="4" type="ORF">ACFQ14_13685</name>
</gene>
<accession>A0ABW3FI49</accession>
<evidence type="ECO:0000313" key="4">
    <source>
        <dbReference type="EMBL" id="MFD0917458.1"/>
    </source>
</evidence>
<comment type="caution">
    <text evidence="4">The sequence shown here is derived from an EMBL/GenBank/DDBJ whole genome shotgun (WGS) entry which is preliminary data.</text>
</comment>
<dbReference type="CDD" id="cd02440">
    <property type="entry name" value="AdoMet_MTases"/>
    <property type="match status" value="1"/>
</dbReference>
<comment type="similarity">
    <text evidence="1">Belongs to the methyltransferase superfamily. L-isoaspartyl/D-aspartyl protein methyltransferase family.</text>
</comment>
<dbReference type="PANTHER" id="PTHR11579">
    <property type="entry name" value="PROTEIN-L-ISOASPARTATE O-METHYLTRANSFERASE"/>
    <property type="match status" value="1"/>
</dbReference>
<evidence type="ECO:0000256" key="1">
    <source>
        <dbReference type="ARBA" id="ARBA00005369"/>
    </source>
</evidence>